<dbReference type="AlphaFoldDB" id="A0A934KJJ2"/>
<accession>A0A934KJJ2</accession>
<keyword evidence="1" id="KW-0812">Transmembrane</keyword>
<feature type="transmembrane region" description="Helical" evidence="1">
    <location>
        <begin position="57"/>
        <end position="78"/>
    </location>
</feature>
<organism evidence="2 3">
    <name type="scientific">Candidatus Amunia macphersoniae</name>
    <dbReference type="NCBI Taxonomy" id="3127014"/>
    <lineage>
        <taxon>Bacteria</taxon>
        <taxon>Bacillati</taxon>
        <taxon>Candidatus Dormiibacterota</taxon>
        <taxon>Candidatus Dormibacteria</taxon>
        <taxon>Candidatus Aeolococcales</taxon>
        <taxon>Candidatus Aeolococcaceae</taxon>
        <taxon>Candidatus Amunia</taxon>
    </lineage>
</organism>
<comment type="caution">
    <text evidence="2">The sequence shown here is derived from an EMBL/GenBank/DDBJ whole genome shotgun (WGS) entry which is preliminary data.</text>
</comment>
<keyword evidence="1" id="KW-0472">Membrane</keyword>
<gene>
    <name evidence="2" type="ORF">JF887_00315</name>
</gene>
<evidence type="ECO:0000313" key="2">
    <source>
        <dbReference type="EMBL" id="MBJ7607863.1"/>
    </source>
</evidence>
<name>A0A934KJJ2_9BACT</name>
<sequence length="88" mass="9122">MRLRIVAGVVVGLVVAALLSAPLVRGCGGLCSDQLLDGQPPHTYCAVAASCGNHALVAWPVTLLLGVFAGLLAVSAVWRLQHRARARP</sequence>
<protein>
    <submittedName>
        <fullName evidence="2">Uncharacterized protein</fullName>
    </submittedName>
</protein>
<evidence type="ECO:0000256" key="1">
    <source>
        <dbReference type="SAM" id="Phobius"/>
    </source>
</evidence>
<dbReference type="EMBL" id="JAEKNN010000003">
    <property type="protein sequence ID" value="MBJ7607863.1"/>
    <property type="molecule type" value="Genomic_DNA"/>
</dbReference>
<keyword evidence="1" id="KW-1133">Transmembrane helix</keyword>
<reference evidence="2 3" key="1">
    <citation type="submission" date="2020-10" db="EMBL/GenBank/DDBJ databases">
        <title>Ca. Dormibacterota MAGs.</title>
        <authorList>
            <person name="Montgomery K."/>
        </authorList>
    </citation>
    <scope>NUCLEOTIDE SEQUENCE [LARGE SCALE GENOMIC DNA]</scope>
    <source>
        <strain evidence="2">Mitchell_Peninsula_5</strain>
    </source>
</reference>
<dbReference type="Proteomes" id="UP000614410">
    <property type="component" value="Unassembled WGS sequence"/>
</dbReference>
<proteinExistence type="predicted"/>
<evidence type="ECO:0000313" key="3">
    <source>
        <dbReference type="Proteomes" id="UP000614410"/>
    </source>
</evidence>